<dbReference type="EMBL" id="CAKMUD010000087">
    <property type="protein sequence ID" value="CAH1597664.1"/>
    <property type="molecule type" value="Genomic_DNA"/>
</dbReference>
<accession>A0AAU9QPQ7</accession>
<comment type="caution">
    <text evidence="1">The sequence shown here is derived from an EMBL/GenBank/DDBJ whole genome shotgun (WGS) entry which is preliminary data.</text>
</comment>
<evidence type="ECO:0000313" key="1">
    <source>
        <dbReference type="EMBL" id="CAH1597664.1"/>
    </source>
</evidence>
<dbReference type="AlphaFoldDB" id="A0AAU9QPQ7"/>
<reference evidence="1" key="1">
    <citation type="submission" date="2022-01" db="EMBL/GenBank/DDBJ databases">
        <authorList>
            <person name="Lagorce A."/>
        </authorList>
    </citation>
    <scope>NUCLEOTIDE SEQUENCE</scope>
    <source>
        <strain evidence="1">Th15_F1_A12</strain>
    </source>
</reference>
<sequence length="43" mass="5052">MAQFYKIINSNLASSSPLSDSCPIDIRAFRYFCMCKFRRGYCF</sequence>
<protein>
    <submittedName>
        <fullName evidence="1">Uncharacterized protein</fullName>
    </submittedName>
</protein>
<evidence type="ECO:0000313" key="2">
    <source>
        <dbReference type="Proteomes" id="UP001295462"/>
    </source>
</evidence>
<name>A0AAU9QPQ7_9VIBR</name>
<gene>
    <name evidence="1" type="ORF">THF1A12_330006</name>
</gene>
<dbReference type="Proteomes" id="UP001295462">
    <property type="component" value="Unassembled WGS sequence"/>
</dbReference>
<organism evidence="1 2">
    <name type="scientific">Vibrio jasicida</name>
    <dbReference type="NCBI Taxonomy" id="766224"/>
    <lineage>
        <taxon>Bacteria</taxon>
        <taxon>Pseudomonadati</taxon>
        <taxon>Pseudomonadota</taxon>
        <taxon>Gammaproteobacteria</taxon>
        <taxon>Vibrionales</taxon>
        <taxon>Vibrionaceae</taxon>
        <taxon>Vibrio</taxon>
    </lineage>
</organism>
<proteinExistence type="predicted"/>